<sequence length="1054" mass="114666">MKPLSGWKLICLVFLALTGAICLPLPARTQASLTAATPASLQFQPGEIRVLQITGEPHSIQVVKIELGGGLVSLRSPETPNRVLDLGRGGRLFYAVEMPETGRSNIEFSSSEHQRPSDVRIELVTPQFTPDQRVHLQAAGIAFARAEMARRHQPGAPGLTDALALYELASGEAAVVGDSSLSRWALTQEARFLLFTKSSFVQTRELLLRAVVLQVKDDAATEALLYKTLSTCDYYLGRLPESISEGERALALYRETGDQYWQGIVLGNLITGYAELGRSEDAASAAREALTDAEQTQDAAGVVFDLTEMADLSRQQGDLQTAFQSFREAERWVEDIRYAPLVQSEIEEAMGRFYVDLGLWAEAEQQLQLCLSHTTADSALALEARGLLARTVARRGKLTAALQQYDEAIATSRKLKLLPEETSLLLDRSATLLQAGRAPAALADARTAGKLSDQHTPLSLRIQSQLAEASACLSACTDPSQSAEIYHRALKLIEESGDREEESIAYFGLAKVYAAQANYSAALDATEKALTLLEHSRSSLFSRRLAANYFAEHRDWYALGVDVAIRLDRLHPGQGYGDKAFQFSERARARAMLDALGDVELNSSDTLATPPALLLRIAANENRIANEKARLLSDASSSKSASTLQALYSEQDALEAERPAANGSLSARNSDRPASISRIQSEFLEPDAALVAISPGEHATYRWLITRTSAKIEALPSMEVLLRHLSSLQQALRQGAPGLRSGEDAVSYAGRVAVSNKQLDASLQRAGSLLLPALPPTIHRIYIVADGPLQALPWNALRTRCGGSTCYLIERYTLSVEPSVSVALALAARPQPERQQRAVVLSDIVPASGNSLPRWSTINLLPGSQREAHAIAKLLPTNQVTSLRGPNATSENLYRSLSPNVSLLHIAAHTLFVAGHPELSGIALSADHDQRHNAQGVLWLHDIPRLNAPPLVVLSGCATQGSDISGEELNSLAQAFFFAGAQQVIASNWKVDDDATADLMRDFYRNLVVRKMPAEKALRFAQLNQLRQHAEVVDWAGFVINGVSARTSFEIVRR</sequence>
<dbReference type="Pfam" id="PF12770">
    <property type="entry name" value="CHAT"/>
    <property type="match status" value="1"/>
</dbReference>
<comment type="caution">
    <text evidence="3">The sequence shown here is derived from an EMBL/GenBank/DDBJ whole genome shotgun (WGS) entry which is preliminary data.</text>
</comment>
<dbReference type="PANTHER" id="PTHR10098">
    <property type="entry name" value="RAPSYN-RELATED"/>
    <property type="match status" value="1"/>
</dbReference>
<dbReference type="AlphaFoldDB" id="A0A7W7ZH08"/>
<dbReference type="Gene3D" id="1.25.40.10">
    <property type="entry name" value="Tetratricopeptide repeat domain"/>
    <property type="match status" value="3"/>
</dbReference>
<protein>
    <submittedName>
        <fullName evidence="3">CHAT domain-containing protein</fullName>
    </submittedName>
</protein>
<dbReference type="SUPFAM" id="SSF48452">
    <property type="entry name" value="TPR-like"/>
    <property type="match status" value="2"/>
</dbReference>
<dbReference type="Proteomes" id="UP000540989">
    <property type="component" value="Unassembled WGS sequence"/>
</dbReference>
<evidence type="ECO:0000259" key="2">
    <source>
        <dbReference type="Pfam" id="PF12770"/>
    </source>
</evidence>
<dbReference type="SMART" id="SM00028">
    <property type="entry name" value="TPR"/>
    <property type="match status" value="2"/>
</dbReference>
<keyword evidence="1" id="KW-0802">TPR repeat</keyword>
<keyword evidence="4" id="KW-1185">Reference proteome</keyword>
<proteinExistence type="predicted"/>
<dbReference type="InterPro" id="IPR011990">
    <property type="entry name" value="TPR-like_helical_dom_sf"/>
</dbReference>
<accession>A0A7W7ZH08</accession>
<organism evidence="3 4">
    <name type="scientific">Granulicella aggregans</name>
    <dbReference type="NCBI Taxonomy" id="474949"/>
    <lineage>
        <taxon>Bacteria</taxon>
        <taxon>Pseudomonadati</taxon>
        <taxon>Acidobacteriota</taxon>
        <taxon>Terriglobia</taxon>
        <taxon>Terriglobales</taxon>
        <taxon>Acidobacteriaceae</taxon>
        <taxon>Granulicella</taxon>
    </lineage>
</organism>
<evidence type="ECO:0000256" key="1">
    <source>
        <dbReference type="PROSITE-ProRule" id="PRU00339"/>
    </source>
</evidence>
<gene>
    <name evidence="3" type="ORF">HDF16_003834</name>
</gene>
<dbReference type="PROSITE" id="PS50005">
    <property type="entry name" value="TPR"/>
    <property type="match status" value="1"/>
</dbReference>
<dbReference type="InterPro" id="IPR019734">
    <property type="entry name" value="TPR_rpt"/>
</dbReference>
<evidence type="ECO:0000313" key="4">
    <source>
        <dbReference type="Proteomes" id="UP000540989"/>
    </source>
</evidence>
<dbReference type="EMBL" id="JACHIP010000005">
    <property type="protein sequence ID" value="MBB5059111.1"/>
    <property type="molecule type" value="Genomic_DNA"/>
</dbReference>
<feature type="domain" description="CHAT" evidence="2">
    <location>
        <begin position="774"/>
        <end position="1042"/>
    </location>
</feature>
<evidence type="ECO:0000313" key="3">
    <source>
        <dbReference type="EMBL" id="MBB5059111.1"/>
    </source>
</evidence>
<reference evidence="3 4" key="1">
    <citation type="submission" date="2020-08" db="EMBL/GenBank/DDBJ databases">
        <title>Genomic Encyclopedia of Type Strains, Phase IV (KMG-V): Genome sequencing to study the core and pangenomes of soil and plant-associated prokaryotes.</title>
        <authorList>
            <person name="Whitman W."/>
        </authorList>
    </citation>
    <scope>NUCLEOTIDE SEQUENCE [LARGE SCALE GENOMIC DNA]</scope>
    <source>
        <strain evidence="3 4">M8UP14</strain>
    </source>
</reference>
<dbReference type="InterPro" id="IPR024983">
    <property type="entry name" value="CHAT_dom"/>
</dbReference>
<name>A0A7W7ZH08_9BACT</name>
<feature type="repeat" description="TPR" evidence="1">
    <location>
        <begin position="503"/>
        <end position="536"/>
    </location>
</feature>